<feature type="modified residue" description="N6-(pyridoxal phosphate)lysine" evidence="4">
    <location>
        <position position="224"/>
    </location>
</feature>
<dbReference type="AlphaFoldDB" id="A0A501PK90"/>
<dbReference type="HAMAP" id="MF_01970">
    <property type="entry name" value="Kynureninase"/>
    <property type="match status" value="1"/>
</dbReference>
<dbReference type="UniPathway" id="UPA00253">
    <property type="reaction ID" value="UER00329"/>
</dbReference>
<feature type="binding site" evidence="4">
    <location>
        <position position="100"/>
    </location>
    <ligand>
        <name>pyridoxal 5'-phosphate</name>
        <dbReference type="ChEBI" id="CHEBI:597326"/>
    </ligand>
</feature>
<comment type="catalytic activity">
    <reaction evidence="6">
        <text>3-hydroxy-L-kynurenine + H2O = 3-hydroxyanthranilate + L-alanine + H(+)</text>
        <dbReference type="Rhea" id="RHEA:25143"/>
        <dbReference type="ChEBI" id="CHEBI:15377"/>
        <dbReference type="ChEBI" id="CHEBI:15378"/>
        <dbReference type="ChEBI" id="CHEBI:36559"/>
        <dbReference type="ChEBI" id="CHEBI:57972"/>
        <dbReference type="ChEBI" id="CHEBI:58125"/>
        <dbReference type="EC" id="3.7.1.3"/>
    </reaction>
</comment>
<dbReference type="SUPFAM" id="SSF53383">
    <property type="entry name" value="PLP-dependent transferases"/>
    <property type="match status" value="1"/>
</dbReference>
<gene>
    <name evidence="4 7" type="primary">kynU</name>
    <name evidence="7" type="ORF">FIV46_08130</name>
</gene>
<dbReference type="PIRSF" id="PIRSF038800">
    <property type="entry name" value="KYNU"/>
    <property type="match status" value="1"/>
</dbReference>
<evidence type="ECO:0000256" key="4">
    <source>
        <dbReference type="HAMAP-Rule" id="MF_01970"/>
    </source>
</evidence>
<protein>
    <recommendedName>
        <fullName evidence="4 5">Kynureninase</fullName>
        <ecNumber evidence="4 5">3.7.1.3</ecNumber>
    </recommendedName>
    <alternativeName>
        <fullName evidence="4">L-kynurenine hydrolase</fullName>
    </alternativeName>
</protein>
<dbReference type="InterPro" id="IPR015422">
    <property type="entry name" value="PyrdxlP-dep_Trfase_small"/>
</dbReference>
<dbReference type="Gene3D" id="3.90.1150.10">
    <property type="entry name" value="Aspartate Aminotransferase, domain 1"/>
    <property type="match status" value="1"/>
</dbReference>
<dbReference type="InterPro" id="IPR015424">
    <property type="entry name" value="PyrdxlP-dep_Trfase"/>
</dbReference>
<comment type="pathway">
    <text evidence="4 6">Amino-acid degradation; L-kynurenine degradation; L-alanine and anthranilate from L-kynurenine: step 1/1.</text>
</comment>
<comment type="subunit">
    <text evidence="4 6">Homodimer.</text>
</comment>
<dbReference type="GO" id="GO:0009435">
    <property type="term" value="P:NAD+ biosynthetic process"/>
    <property type="evidence" value="ECO:0007669"/>
    <property type="project" value="UniProtKB-UniRule"/>
</dbReference>
<dbReference type="NCBIfam" id="TIGR01814">
    <property type="entry name" value="kynureninase"/>
    <property type="match status" value="1"/>
</dbReference>
<dbReference type="GO" id="GO:0030429">
    <property type="term" value="F:kynureninase activity"/>
    <property type="evidence" value="ECO:0007669"/>
    <property type="project" value="UniProtKB-UniRule"/>
</dbReference>
<keyword evidence="2 4" id="KW-0378">Hydrolase</keyword>
<feature type="binding site" evidence="4">
    <location>
        <begin position="127"/>
        <end position="130"/>
    </location>
    <ligand>
        <name>pyridoxal 5'-phosphate</name>
        <dbReference type="ChEBI" id="CHEBI:597326"/>
    </ligand>
</feature>
<evidence type="ECO:0000313" key="8">
    <source>
        <dbReference type="Proteomes" id="UP000319148"/>
    </source>
</evidence>
<evidence type="ECO:0000256" key="2">
    <source>
        <dbReference type="ARBA" id="ARBA00022801"/>
    </source>
</evidence>
<keyword evidence="8" id="KW-1185">Reference proteome</keyword>
<evidence type="ECO:0000256" key="1">
    <source>
        <dbReference type="ARBA" id="ARBA00022642"/>
    </source>
</evidence>
<dbReference type="RefSeq" id="WP_139940301.1">
    <property type="nucleotide sequence ID" value="NZ_JBHSYP010000008.1"/>
</dbReference>
<dbReference type="EC" id="3.7.1.3" evidence="4 5"/>
<dbReference type="PANTHER" id="PTHR14084:SF0">
    <property type="entry name" value="KYNURENINASE"/>
    <property type="match status" value="1"/>
</dbReference>
<feature type="binding site" evidence="4">
    <location>
        <position position="279"/>
    </location>
    <ligand>
        <name>pyridoxal 5'-phosphate</name>
        <dbReference type="ChEBI" id="CHEBI:597326"/>
    </ligand>
</feature>
<evidence type="ECO:0000256" key="5">
    <source>
        <dbReference type="NCBIfam" id="TIGR01814"/>
    </source>
</evidence>
<accession>A0A501PK90</accession>
<dbReference type="Gene3D" id="3.40.640.10">
    <property type="entry name" value="Type I PLP-dependent aspartate aminotransferase-like (Major domain)"/>
    <property type="match status" value="1"/>
</dbReference>
<evidence type="ECO:0000256" key="6">
    <source>
        <dbReference type="PIRNR" id="PIRNR038800"/>
    </source>
</evidence>
<dbReference type="GO" id="GO:0043420">
    <property type="term" value="P:anthranilate metabolic process"/>
    <property type="evidence" value="ECO:0007669"/>
    <property type="project" value="TreeGrafter"/>
</dbReference>
<dbReference type="EMBL" id="VFIY01000006">
    <property type="protein sequence ID" value="TPD60685.1"/>
    <property type="molecule type" value="Genomic_DNA"/>
</dbReference>
<dbReference type="Proteomes" id="UP000319148">
    <property type="component" value="Unassembled WGS sequence"/>
</dbReference>
<dbReference type="OrthoDB" id="9812626at2"/>
<keyword evidence="1 4" id="KW-0662">Pyridine nucleotide biosynthesis</keyword>
<feature type="binding site" evidence="4">
    <location>
        <position position="169"/>
    </location>
    <ligand>
        <name>pyridoxal 5'-phosphate</name>
        <dbReference type="ChEBI" id="CHEBI:597326"/>
    </ligand>
</feature>
<feature type="binding site" evidence="4">
    <location>
        <position position="198"/>
    </location>
    <ligand>
        <name>pyridoxal 5'-phosphate</name>
        <dbReference type="ChEBI" id="CHEBI:597326"/>
    </ligand>
</feature>
<dbReference type="PANTHER" id="PTHR14084">
    <property type="entry name" value="KYNURENINASE"/>
    <property type="match status" value="1"/>
</dbReference>
<organism evidence="7 8">
    <name type="scientific">Emcibacter nanhaiensis</name>
    <dbReference type="NCBI Taxonomy" id="1505037"/>
    <lineage>
        <taxon>Bacteria</taxon>
        <taxon>Pseudomonadati</taxon>
        <taxon>Pseudomonadota</taxon>
        <taxon>Alphaproteobacteria</taxon>
        <taxon>Emcibacterales</taxon>
        <taxon>Emcibacteraceae</taxon>
        <taxon>Emcibacter</taxon>
    </lineage>
</organism>
<sequence>MKTLNDFNAHDLDRQDPLARFRDRFEMPQGVIYMNGNSLGPLTRDARERMARTVSEEWGEDLIRGWNTAGWYDLARRVGDKIGRLIGADAGETVMCDSTSVNLFKAVSSALDLRPGRTKIVTEAGNFPTDLYMLDGINRFSAEKYDIQILPRDQIADAIDEETAVVVLTHVHYVTGEIFPLRELTARAHEMGALTVWDLSHSVGAVDVRLNDWGADFAVGCGYKHLNGGPGAPAFLFAARRYHETMRQPLSGWFSHKSPFAFRDDFEPTVGAGRMLCGTTGVLGGSALEAAVDLMLESDQAERLEKMKLLSRYFQLLVGERCQGLGLDCVSPDDVEKRGAHLSYRHENAYAVMQNLIARGVIGDFRAPDQMRFGFSPLFMSFSDIKNAVDILADILGRGSWQAAEYQTRNAVT</sequence>
<comment type="caution">
    <text evidence="7">The sequence shown here is derived from an EMBL/GenBank/DDBJ whole genome shotgun (WGS) entry which is preliminary data.</text>
</comment>
<evidence type="ECO:0000313" key="7">
    <source>
        <dbReference type="EMBL" id="TPD60685.1"/>
    </source>
</evidence>
<dbReference type="UniPathway" id="UPA00334">
    <property type="reaction ID" value="UER00455"/>
</dbReference>
<proteinExistence type="inferred from homology"/>
<feature type="binding site" evidence="4">
    <location>
        <position position="253"/>
    </location>
    <ligand>
        <name>pyridoxal 5'-phosphate</name>
        <dbReference type="ChEBI" id="CHEBI:597326"/>
    </ligand>
</feature>
<dbReference type="GO" id="GO:0019805">
    <property type="term" value="P:quinolinate biosynthetic process"/>
    <property type="evidence" value="ECO:0007669"/>
    <property type="project" value="UniProtKB-UniRule"/>
</dbReference>
<feature type="binding site" evidence="4">
    <location>
        <position position="99"/>
    </location>
    <ligand>
        <name>pyridoxal 5'-phosphate</name>
        <dbReference type="ChEBI" id="CHEBI:597326"/>
    </ligand>
</feature>
<feature type="binding site" evidence="4">
    <location>
        <position position="201"/>
    </location>
    <ligand>
        <name>pyridoxal 5'-phosphate</name>
        <dbReference type="ChEBI" id="CHEBI:597326"/>
    </ligand>
</feature>
<dbReference type="GO" id="GO:0030170">
    <property type="term" value="F:pyridoxal phosphate binding"/>
    <property type="evidence" value="ECO:0007669"/>
    <property type="project" value="UniProtKB-UniRule"/>
</dbReference>
<comment type="cofactor">
    <cofactor evidence="4 6">
        <name>pyridoxal 5'-phosphate</name>
        <dbReference type="ChEBI" id="CHEBI:597326"/>
    </cofactor>
</comment>
<dbReference type="GO" id="GO:0097053">
    <property type="term" value="P:L-kynurenine catabolic process"/>
    <property type="evidence" value="ECO:0007669"/>
    <property type="project" value="UniProtKB-UniRule"/>
</dbReference>
<evidence type="ECO:0000256" key="3">
    <source>
        <dbReference type="ARBA" id="ARBA00022898"/>
    </source>
</evidence>
<comment type="function">
    <text evidence="4 6">Catalyzes the cleavage of L-kynurenine (L-Kyn) and L-3-hydroxykynurenine (L-3OHKyn) into anthranilic acid (AA) and 3-hydroxyanthranilic acid (3-OHAA), respectively.</text>
</comment>
<dbReference type="GO" id="GO:0019441">
    <property type="term" value="P:L-tryptophan catabolic process to kynurenine"/>
    <property type="evidence" value="ECO:0007669"/>
    <property type="project" value="TreeGrafter"/>
</dbReference>
<dbReference type="InterPro" id="IPR015421">
    <property type="entry name" value="PyrdxlP-dep_Trfase_major"/>
</dbReference>
<feature type="binding site" evidence="4">
    <location>
        <position position="223"/>
    </location>
    <ligand>
        <name>pyridoxal 5'-phosphate</name>
        <dbReference type="ChEBI" id="CHEBI:597326"/>
    </ligand>
</feature>
<keyword evidence="3 4" id="KW-0663">Pyridoxal phosphate</keyword>
<comment type="pathway">
    <text evidence="4 6">Cofactor biosynthesis; NAD(+) biosynthesis; quinolinate from L-kynurenine: step 2/3.</text>
</comment>
<dbReference type="InterPro" id="IPR010111">
    <property type="entry name" value="Kynureninase"/>
</dbReference>
<comment type="similarity">
    <text evidence="4 6">Belongs to the kynureninase family.</text>
</comment>
<name>A0A501PK90_9PROT</name>
<reference evidence="8" key="1">
    <citation type="submission" date="2019-06" db="EMBL/GenBank/DDBJ databases">
        <title>The complete genome of Emcibacter congregatus ZYLT.</title>
        <authorList>
            <person name="Zhao Z."/>
        </authorList>
    </citation>
    <scope>NUCLEOTIDE SEQUENCE [LARGE SCALE GENOMIC DNA]</scope>
    <source>
        <strain evidence="8">MCCC 1A06723</strain>
    </source>
</reference>
<dbReference type="GO" id="GO:0005737">
    <property type="term" value="C:cytoplasm"/>
    <property type="evidence" value="ECO:0007669"/>
    <property type="project" value="UniProtKB-UniRule"/>
</dbReference>
<comment type="catalytic activity">
    <reaction evidence="4 6">
        <text>L-kynurenine + H2O = anthranilate + L-alanine + H(+)</text>
        <dbReference type="Rhea" id="RHEA:16813"/>
        <dbReference type="ChEBI" id="CHEBI:15377"/>
        <dbReference type="ChEBI" id="CHEBI:15378"/>
        <dbReference type="ChEBI" id="CHEBI:16567"/>
        <dbReference type="ChEBI" id="CHEBI:57959"/>
        <dbReference type="ChEBI" id="CHEBI:57972"/>
        <dbReference type="EC" id="3.7.1.3"/>
    </reaction>
</comment>
<dbReference type="Pfam" id="PF22580">
    <property type="entry name" value="KYNU_C"/>
    <property type="match status" value="1"/>
</dbReference>